<accession>A0AAD7HBU0</accession>
<dbReference type="Proteomes" id="UP001215598">
    <property type="component" value="Unassembled WGS sequence"/>
</dbReference>
<dbReference type="SUPFAM" id="SSF52047">
    <property type="entry name" value="RNI-like"/>
    <property type="match status" value="1"/>
</dbReference>
<sequence length="550" mass="62084">MAAQNASSDLTPFTSESDKKLVRIHRKNVDARVCEIYRLLEPIERNIEATTNELDDVTCCLECDNAKLKSLQKELTVRRNGLLRERDTIFPAIKLQAFTAAPVRRAPDDILLEIFKALQTLYDHDAMKSAAAAELRVGSNRNPNTPDVRRGPGLLLSRVCSRWRTIACGYSPFWSKFSFHLQRGTPELVAVYLERSRSALLGVEIDTPSRQGDDPYPRRYYPRGDYAISLLAAHSDHLFELHVIAYKKTSLPSLRPLHRNLLRLEILDIPVFSTISNEFEVVPRLHTLRLGSAQELTEAAHKFDRTQIRTLILCDANGHQLLPYPNATDLTCVETSWVNPHPPSSTVVSLQVETFKIQSHIRELGAAPSDASNSNVFRRFTLPSLHSLDFRLRLVPAELIGFLHRSECTLTTLILRQCVLRISGLLQILDTIPTLQNLSVVDGHSTMITNRLFTHPSIRQDEVVNLPKLSSLTINGSFAFENTALLEMLETRMVRRAAASNGTFVCLSKVFLSLPERTVEPELKTRLKTLEGVTVFLKCLNDKKIMCRAF</sequence>
<comment type="caution">
    <text evidence="1">The sequence shown here is derived from an EMBL/GenBank/DDBJ whole genome shotgun (WGS) entry which is preliminary data.</text>
</comment>
<evidence type="ECO:0008006" key="3">
    <source>
        <dbReference type="Google" id="ProtNLM"/>
    </source>
</evidence>
<name>A0AAD7HBU0_9AGAR</name>
<evidence type="ECO:0000313" key="2">
    <source>
        <dbReference type="Proteomes" id="UP001215598"/>
    </source>
</evidence>
<evidence type="ECO:0000313" key="1">
    <source>
        <dbReference type="EMBL" id="KAJ7717144.1"/>
    </source>
</evidence>
<protein>
    <recommendedName>
        <fullName evidence="3">F-box domain-containing protein</fullName>
    </recommendedName>
</protein>
<dbReference type="AlphaFoldDB" id="A0AAD7HBU0"/>
<keyword evidence="2" id="KW-1185">Reference proteome</keyword>
<gene>
    <name evidence="1" type="ORF">B0H16DRAFT_1800121</name>
</gene>
<proteinExistence type="predicted"/>
<organism evidence="1 2">
    <name type="scientific">Mycena metata</name>
    <dbReference type="NCBI Taxonomy" id="1033252"/>
    <lineage>
        <taxon>Eukaryota</taxon>
        <taxon>Fungi</taxon>
        <taxon>Dikarya</taxon>
        <taxon>Basidiomycota</taxon>
        <taxon>Agaricomycotina</taxon>
        <taxon>Agaricomycetes</taxon>
        <taxon>Agaricomycetidae</taxon>
        <taxon>Agaricales</taxon>
        <taxon>Marasmiineae</taxon>
        <taxon>Mycenaceae</taxon>
        <taxon>Mycena</taxon>
    </lineage>
</organism>
<dbReference type="InterPro" id="IPR032675">
    <property type="entry name" value="LRR_dom_sf"/>
</dbReference>
<reference evidence="1" key="1">
    <citation type="submission" date="2023-03" db="EMBL/GenBank/DDBJ databases">
        <title>Massive genome expansion in bonnet fungi (Mycena s.s.) driven by repeated elements and novel gene families across ecological guilds.</title>
        <authorList>
            <consortium name="Lawrence Berkeley National Laboratory"/>
            <person name="Harder C.B."/>
            <person name="Miyauchi S."/>
            <person name="Viragh M."/>
            <person name="Kuo A."/>
            <person name="Thoen E."/>
            <person name="Andreopoulos B."/>
            <person name="Lu D."/>
            <person name="Skrede I."/>
            <person name="Drula E."/>
            <person name="Henrissat B."/>
            <person name="Morin E."/>
            <person name="Kohler A."/>
            <person name="Barry K."/>
            <person name="LaButti K."/>
            <person name="Morin E."/>
            <person name="Salamov A."/>
            <person name="Lipzen A."/>
            <person name="Mereny Z."/>
            <person name="Hegedus B."/>
            <person name="Baldrian P."/>
            <person name="Stursova M."/>
            <person name="Weitz H."/>
            <person name="Taylor A."/>
            <person name="Grigoriev I.V."/>
            <person name="Nagy L.G."/>
            <person name="Martin F."/>
            <person name="Kauserud H."/>
        </authorList>
    </citation>
    <scope>NUCLEOTIDE SEQUENCE</scope>
    <source>
        <strain evidence="1">CBHHK182m</strain>
    </source>
</reference>
<dbReference type="Gene3D" id="3.80.10.10">
    <property type="entry name" value="Ribonuclease Inhibitor"/>
    <property type="match status" value="1"/>
</dbReference>
<dbReference type="EMBL" id="JARKIB010000281">
    <property type="protein sequence ID" value="KAJ7717144.1"/>
    <property type="molecule type" value="Genomic_DNA"/>
</dbReference>